<name>A0A323U1D2_FUSNU</name>
<organism evidence="1">
    <name type="scientific">Fusobacterium nucleatum</name>
    <dbReference type="NCBI Taxonomy" id="851"/>
    <lineage>
        <taxon>Bacteria</taxon>
        <taxon>Fusobacteriati</taxon>
        <taxon>Fusobacteriota</taxon>
        <taxon>Fusobacteriia</taxon>
        <taxon>Fusobacteriales</taxon>
        <taxon>Fusobacteriaceae</taxon>
        <taxon>Fusobacterium</taxon>
    </lineage>
</organism>
<evidence type="ECO:0000313" key="1">
    <source>
        <dbReference type="EMBL" id="PZA04536.1"/>
    </source>
</evidence>
<accession>A0A323U1D2</accession>
<sequence>MKFEEMIGKKWLEVKDEMINYIIVDKDNIDKETGACIVDFINCEFLSVNGTYKIENDEIIITIADEATMYNNGAK</sequence>
<gene>
    <name evidence="1" type="ORF">DNF10_05525</name>
</gene>
<dbReference type="AlphaFoldDB" id="A0A323U1D2"/>
<protein>
    <submittedName>
        <fullName evidence="1">Uncharacterized protein</fullName>
    </submittedName>
</protein>
<proteinExistence type="predicted"/>
<comment type="caution">
    <text evidence="1">The sequence shown here is derived from an EMBL/GenBank/DDBJ whole genome shotgun (WGS) entry which is preliminary data.</text>
</comment>
<dbReference type="EMBL" id="QKOC01000006">
    <property type="protein sequence ID" value="PZA04536.1"/>
    <property type="molecule type" value="Genomic_DNA"/>
</dbReference>
<reference evidence="1" key="1">
    <citation type="submission" date="2018-06" db="EMBL/GenBank/DDBJ databases">
        <title>Sequence of the Fusobacterium nucleatum str. 12230 genome.</title>
        <authorList>
            <person name="Navarre W."/>
        </authorList>
    </citation>
    <scope>NUCLEOTIDE SEQUENCE [LARGE SCALE GENOMIC DNA]</scope>
    <source>
        <strain evidence="1">12230</strain>
    </source>
</reference>